<protein>
    <recommendedName>
        <fullName evidence="1">MATH domain-containing protein</fullName>
    </recommendedName>
</protein>
<dbReference type="SUPFAM" id="SSF49599">
    <property type="entry name" value="TRAF domain-like"/>
    <property type="match status" value="1"/>
</dbReference>
<dbReference type="EMBL" id="JBBPBN010000028">
    <property type="protein sequence ID" value="KAK9006676.1"/>
    <property type="molecule type" value="Genomic_DNA"/>
</dbReference>
<reference evidence="2 3" key="1">
    <citation type="journal article" date="2024" name="G3 (Bethesda)">
        <title>Genome assembly of Hibiscus sabdariffa L. provides insights into metabolisms of medicinal natural products.</title>
        <authorList>
            <person name="Kim T."/>
        </authorList>
    </citation>
    <scope>NUCLEOTIDE SEQUENCE [LARGE SCALE GENOMIC DNA]</scope>
    <source>
        <strain evidence="2">TK-2024</strain>
        <tissue evidence="2">Old leaves</tissue>
    </source>
</reference>
<evidence type="ECO:0000313" key="3">
    <source>
        <dbReference type="Proteomes" id="UP001396334"/>
    </source>
</evidence>
<gene>
    <name evidence="2" type="ORF">V6N11_019010</name>
</gene>
<comment type="caution">
    <text evidence="2">The sequence shown here is derived from an EMBL/GenBank/DDBJ whole genome shotgun (WGS) entry which is preliminary data.</text>
</comment>
<dbReference type="CDD" id="cd00121">
    <property type="entry name" value="MATH"/>
    <property type="match status" value="1"/>
</dbReference>
<dbReference type="InterPro" id="IPR002083">
    <property type="entry name" value="MATH/TRAF_dom"/>
</dbReference>
<dbReference type="Pfam" id="PF22486">
    <property type="entry name" value="MATH_2"/>
    <property type="match status" value="1"/>
</dbReference>
<sequence length="67" mass="7643">MRSHPPGHYLFKIESFSLLAEANVENFKSDTFEAGGYQWRLVLYPNGNKRSNGSGHISLYLEIVIEI</sequence>
<name>A0ABR2R175_9ROSI</name>
<proteinExistence type="predicted"/>
<dbReference type="PROSITE" id="PS50144">
    <property type="entry name" value="MATH"/>
    <property type="match status" value="1"/>
</dbReference>
<dbReference type="Gene3D" id="2.60.210.10">
    <property type="entry name" value="Apoptosis, Tumor Necrosis Factor Receptor Associated Protein 2, Chain A"/>
    <property type="match status" value="1"/>
</dbReference>
<evidence type="ECO:0000259" key="1">
    <source>
        <dbReference type="PROSITE" id="PS50144"/>
    </source>
</evidence>
<feature type="domain" description="MATH" evidence="1">
    <location>
        <begin position="6"/>
        <end position="67"/>
    </location>
</feature>
<organism evidence="2 3">
    <name type="scientific">Hibiscus sabdariffa</name>
    <name type="common">roselle</name>
    <dbReference type="NCBI Taxonomy" id="183260"/>
    <lineage>
        <taxon>Eukaryota</taxon>
        <taxon>Viridiplantae</taxon>
        <taxon>Streptophyta</taxon>
        <taxon>Embryophyta</taxon>
        <taxon>Tracheophyta</taxon>
        <taxon>Spermatophyta</taxon>
        <taxon>Magnoliopsida</taxon>
        <taxon>eudicotyledons</taxon>
        <taxon>Gunneridae</taxon>
        <taxon>Pentapetalae</taxon>
        <taxon>rosids</taxon>
        <taxon>malvids</taxon>
        <taxon>Malvales</taxon>
        <taxon>Malvaceae</taxon>
        <taxon>Malvoideae</taxon>
        <taxon>Hibiscus</taxon>
    </lineage>
</organism>
<dbReference type="Proteomes" id="UP001396334">
    <property type="component" value="Unassembled WGS sequence"/>
</dbReference>
<dbReference type="InterPro" id="IPR008974">
    <property type="entry name" value="TRAF-like"/>
</dbReference>
<dbReference type="PANTHER" id="PTHR46162">
    <property type="entry name" value="TRAF-LIKE FAMILY PROTEIN"/>
    <property type="match status" value="1"/>
</dbReference>
<evidence type="ECO:0000313" key="2">
    <source>
        <dbReference type="EMBL" id="KAK9006676.1"/>
    </source>
</evidence>
<accession>A0ABR2R175</accession>
<keyword evidence="3" id="KW-1185">Reference proteome</keyword>
<dbReference type="PANTHER" id="PTHR46162:SF40">
    <property type="entry name" value="TRAF-LIKE FAMILY PROTEIN"/>
    <property type="match status" value="1"/>
</dbReference>